<keyword evidence="5" id="KW-0862">Zinc</keyword>
<feature type="non-terminal residue" evidence="15">
    <location>
        <position position="377"/>
    </location>
</feature>
<evidence type="ECO:0000256" key="11">
    <source>
        <dbReference type="ARBA" id="ARBA00039395"/>
    </source>
</evidence>
<feature type="transmembrane region" description="Helical" evidence="14">
    <location>
        <begin position="210"/>
        <end position="227"/>
    </location>
</feature>
<evidence type="ECO:0000256" key="8">
    <source>
        <dbReference type="ARBA" id="ARBA00023065"/>
    </source>
</evidence>
<evidence type="ECO:0000256" key="12">
    <source>
        <dbReference type="ARBA" id="ARBA00041702"/>
    </source>
</evidence>
<comment type="catalytic activity">
    <reaction evidence="10">
        <text>Zn(2+)(in) = Zn(2+)(out)</text>
        <dbReference type="Rhea" id="RHEA:29351"/>
        <dbReference type="ChEBI" id="CHEBI:29105"/>
    </reaction>
    <physiologicalReaction direction="left-to-right" evidence="10">
        <dbReference type="Rhea" id="RHEA:29352"/>
    </physiologicalReaction>
</comment>
<dbReference type="Pfam" id="PF02535">
    <property type="entry name" value="Zip"/>
    <property type="match status" value="1"/>
</dbReference>
<dbReference type="Proteomes" id="UP001497623">
    <property type="component" value="Unassembled WGS sequence"/>
</dbReference>
<evidence type="ECO:0000256" key="5">
    <source>
        <dbReference type="ARBA" id="ARBA00022833"/>
    </source>
</evidence>
<name>A0AAV2RAB3_MEGNR</name>
<feature type="transmembrane region" description="Helical" evidence="14">
    <location>
        <begin position="71"/>
        <end position="93"/>
    </location>
</feature>
<reference evidence="15 16" key="1">
    <citation type="submission" date="2024-05" db="EMBL/GenBank/DDBJ databases">
        <authorList>
            <person name="Wallberg A."/>
        </authorList>
    </citation>
    <scope>NUCLEOTIDE SEQUENCE [LARGE SCALE GENOMIC DNA]</scope>
</reference>
<feature type="transmembrane region" description="Helical" evidence="14">
    <location>
        <begin position="270"/>
        <end position="288"/>
    </location>
</feature>
<keyword evidence="16" id="KW-1185">Reference proteome</keyword>
<evidence type="ECO:0000313" key="16">
    <source>
        <dbReference type="Proteomes" id="UP001497623"/>
    </source>
</evidence>
<evidence type="ECO:0000256" key="3">
    <source>
        <dbReference type="ARBA" id="ARBA00022475"/>
    </source>
</evidence>
<evidence type="ECO:0000256" key="4">
    <source>
        <dbReference type="ARBA" id="ARBA00022692"/>
    </source>
</evidence>
<feature type="transmembrane region" description="Helical" evidence="14">
    <location>
        <begin position="113"/>
        <end position="133"/>
    </location>
</feature>
<dbReference type="GO" id="GO:0005385">
    <property type="term" value="F:zinc ion transmembrane transporter activity"/>
    <property type="evidence" value="ECO:0007669"/>
    <property type="project" value="TreeGrafter"/>
</dbReference>
<keyword evidence="4 14" id="KW-0812">Transmembrane</keyword>
<evidence type="ECO:0000313" key="15">
    <source>
        <dbReference type="EMBL" id="CAL4119060.1"/>
    </source>
</evidence>
<evidence type="ECO:0000256" key="2">
    <source>
        <dbReference type="ARBA" id="ARBA00022448"/>
    </source>
</evidence>
<evidence type="ECO:0000256" key="7">
    <source>
        <dbReference type="ARBA" id="ARBA00022989"/>
    </source>
</evidence>
<sequence length="377" mass="42085">MLMQQVGWSPLLQGRNMHLVMYIKMEVPQLQLLFMGLIFLSTTVVGLAPVLMKEFLGRRVLPKKSTRNRILSGATCFGAGVFLFVCFLGLLPAADKKFHHILEHLDGHEWETFAEFPWGFFTVTIGFLVIFTIDKLVHAIEHSKEEYLDSHGDLNLGGGNFLSQPEPIPRTSDLEAKVALNQPNGVEPGHKCPEPCTVDETSGHGVPSSVVFLIALGIHSIFEGMAVGLQTEKDKVLEFSMAVLVHEVVMAFTFGLEVSKSRILRRNQKMMYVCLFTVTIPLGILVGLGLQNAPSENREIISAVCEAFATGIFIHVIFMEILVGEFPGHSHHHHHKNEEDAPHSSEIRIMLEKIFCICAGLLTMILMSVFLHQHERN</sequence>
<keyword evidence="9 14" id="KW-0472">Membrane</keyword>
<feature type="transmembrane region" description="Helical" evidence="14">
    <location>
        <begin position="300"/>
        <end position="323"/>
    </location>
</feature>
<evidence type="ECO:0000256" key="9">
    <source>
        <dbReference type="ARBA" id="ARBA00023136"/>
    </source>
</evidence>
<evidence type="ECO:0000256" key="10">
    <source>
        <dbReference type="ARBA" id="ARBA00036307"/>
    </source>
</evidence>
<comment type="caution">
    <text evidence="15">The sequence shown here is derived from an EMBL/GenBank/DDBJ whole genome shotgun (WGS) entry which is preliminary data.</text>
</comment>
<feature type="transmembrane region" description="Helical" evidence="14">
    <location>
        <begin position="239"/>
        <end position="258"/>
    </location>
</feature>
<evidence type="ECO:0000256" key="6">
    <source>
        <dbReference type="ARBA" id="ARBA00022906"/>
    </source>
</evidence>
<evidence type="ECO:0000256" key="13">
    <source>
        <dbReference type="ARBA" id="ARBA00042778"/>
    </source>
</evidence>
<dbReference type="PANTHER" id="PTHR11040">
    <property type="entry name" value="ZINC/IRON TRANSPORTER"/>
    <property type="match status" value="1"/>
</dbReference>
<feature type="transmembrane region" description="Helical" evidence="14">
    <location>
        <begin position="30"/>
        <end position="51"/>
    </location>
</feature>
<keyword evidence="8" id="KW-0406">Ion transport</keyword>
<keyword evidence="6" id="KW-0864">Zinc transport</keyword>
<organism evidence="15 16">
    <name type="scientific">Meganyctiphanes norvegica</name>
    <name type="common">Northern krill</name>
    <name type="synonym">Thysanopoda norvegica</name>
    <dbReference type="NCBI Taxonomy" id="48144"/>
    <lineage>
        <taxon>Eukaryota</taxon>
        <taxon>Metazoa</taxon>
        <taxon>Ecdysozoa</taxon>
        <taxon>Arthropoda</taxon>
        <taxon>Crustacea</taxon>
        <taxon>Multicrustacea</taxon>
        <taxon>Malacostraca</taxon>
        <taxon>Eumalacostraca</taxon>
        <taxon>Eucarida</taxon>
        <taxon>Euphausiacea</taxon>
        <taxon>Euphausiidae</taxon>
        <taxon>Meganyctiphanes</taxon>
    </lineage>
</organism>
<accession>A0AAV2RAB3</accession>
<dbReference type="EMBL" id="CAXKWB010017507">
    <property type="protein sequence ID" value="CAL4119060.1"/>
    <property type="molecule type" value="Genomic_DNA"/>
</dbReference>
<keyword evidence="3" id="KW-1003">Cell membrane</keyword>
<proteinExistence type="predicted"/>
<evidence type="ECO:0000256" key="14">
    <source>
        <dbReference type="SAM" id="Phobius"/>
    </source>
</evidence>
<dbReference type="InterPro" id="IPR003689">
    <property type="entry name" value="ZIP"/>
</dbReference>
<keyword evidence="7 14" id="KW-1133">Transmembrane helix</keyword>
<dbReference type="GO" id="GO:0016324">
    <property type="term" value="C:apical plasma membrane"/>
    <property type="evidence" value="ECO:0007669"/>
    <property type="project" value="UniProtKB-SubCell"/>
</dbReference>
<keyword evidence="2" id="KW-0813">Transport</keyword>
<comment type="subcellular location">
    <subcellularLocation>
        <location evidence="1">Apical cell membrane</location>
        <topology evidence="1">Multi-pass membrane protein</topology>
    </subcellularLocation>
</comment>
<gene>
    <name evidence="15" type="ORF">MNOR_LOCUS21596</name>
</gene>
<evidence type="ECO:0000256" key="1">
    <source>
        <dbReference type="ARBA" id="ARBA00004424"/>
    </source>
</evidence>
<dbReference type="AlphaFoldDB" id="A0AAV2RAB3"/>
<feature type="transmembrane region" description="Helical" evidence="14">
    <location>
        <begin position="354"/>
        <end position="371"/>
    </location>
</feature>
<dbReference type="PANTHER" id="PTHR11040:SF221">
    <property type="entry name" value="ZINC TRANSPORTER ZIP3"/>
    <property type="match status" value="1"/>
</dbReference>
<protein>
    <recommendedName>
        <fullName evidence="11">Zinc transporter ZIP3</fullName>
    </recommendedName>
    <alternativeName>
        <fullName evidence="13">Solute carrier family 39 member 3</fullName>
    </alternativeName>
    <alternativeName>
        <fullName evidence="12">Zrt- and Irt-like protein 3</fullName>
    </alternativeName>
</protein>